<evidence type="ECO:0000256" key="2">
    <source>
        <dbReference type="ARBA" id="ARBA00007530"/>
    </source>
</evidence>
<dbReference type="FunFam" id="1.10.20.10:FF:000011">
    <property type="entry name" value="Transcription initiation factor TFIID subunit 12"/>
    <property type="match status" value="1"/>
</dbReference>
<feature type="region of interest" description="Disordered" evidence="8">
    <location>
        <begin position="63"/>
        <end position="92"/>
    </location>
</feature>
<evidence type="ECO:0000259" key="9">
    <source>
        <dbReference type="Pfam" id="PF03847"/>
    </source>
</evidence>
<evidence type="ECO:0000313" key="11">
    <source>
        <dbReference type="Proteomes" id="UP000321518"/>
    </source>
</evidence>
<dbReference type="GO" id="GO:0000124">
    <property type="term" value="C:SAGA complex"/>
    <property type="evidence" value="ECO:0007669"/>
    <property type="project" value="InterPro"/>
</dbReference>
<protein>
    <recommendedName>
        <fullName evidence="6">TBP-associated factor 12</fullName>
    </recommendedName>
    <alternativeName>
        <fullName evidence="7">Transcription initiation factor TFIID subunit 12</fullName>
    </alternativeName>
</protein>
<feature type="compositionally biased region" description="Polar residues" evidence="8">
    <location>
        <begin position="508"/>
        <end position="518"/>
    </location>
</feature>
<evidence type="ECO:0000256" key="1">
    <source>
        <dbReference type="ARBA" id="ARBA00004123"/>
    </source>
</evidence>
<dbReference type="EMBL" id="BJWK01000010">
    <property type="protein sequence ID" value="GEM10339.1"/>
    <property type="molecule type" value="Genomic_DNA"/>
</dbReference>
<organism evidence="10 11">
    <name type="scientific">Rhodotorula toruloides</name>
    <name type="common">Yeast</name>
    <name type="synonym">Rhodosporidium toruloides</name>
    <dbReference type="NCBI Taxonomy" id="5286"/>
    <lineage>
        <taxon>Eukaryota</taxon>
        <taxon>Fungi</taxon>
        <taxon>Dikarya</taxon>
        <taxon>Basidiomycota</taxon>
        <taxon>Pucciniomycotina</taxon>
        <taxon>Microbotryomycetes</taxon>
        <taxon>Sporidiobolales</taxon>
        <taxon>Sporidiobolaceae</taxon>
        <taxon>Rhodotorula</taxon>
    </lineage>
</organism>
<keyword evidence="3" id="KW-0805">Transcription regulation</keyword>
<dbReference type="GO" id="GO:0017025">
    <property type="term" value="F:TBP-class protein binding"/>
    <property type="evidence" value="ECO:0007669"/>
    <property type="project" value="TreeGrafter"/>
</dbReference>
<dbReference type="GO" id="GO:0005669">
    <property type="term" value="C:transcription factor TFIID complex"/>
    <property type="evidence" value="ECO:0007669"/>
    <property type="project" value="InterPro"/>
</dbReference>
<keyword evidence="10" id="KW-0396">Initiation factor</keyword>
<dbReference type="OrthoDB" id="2193432at2759"/>
<dbReference type="GO" id="GO:0051123">
    <property type="term" value="P:RNA polymerase II preinitiation complex assembly"/>
    <property type="evidence" value="ECO:0007669"/>
    <property type="project" value="TreeGrafter"/>
</dbReference>
<feature type="compositionally biased region" description="Low complexity" evidence="8">
    <location>
        <begin position="75"/>
        <end position="92"/>
    </location>
</feature>
<dbReference type="PANTHER" id="PTHR12264">
    <property type="entry name" value="TRANSCRIPTION INITIATION FACTOR TFIID SUBUNIT 12"/>
    <property type="match status" value="1"/>
</dbReference>
<evidence type="ECO:0000313" key="10">
    <source>
        <dbReference type="EMBL" id="GEM10339.1"/>
    </source>
</evidence>
<comment type="caution">
    <text evidence="10">The sequence shown here is derived from an EMBL/GenBank/DDBJ whole genome shotgun (WGS) entry which is preliminary data.</text>
</comment>
<feature type="compositionally biased region" description="Polar residues" evidence="8">
    <location>
        <begin position="8"/>
        <end position="25"/>
    </location>
</feature>
<evidence type="ECO:0000256" key="8">
    <source>
        <dbReference type="SAM" id="MobiDB-lite"/>
    </source>
</evidence>
<evidence type="ECO:0000256" key="4">
    <source>
        <dbReference type="ARBA" id="ARBA00023163"/>
    </source>
</evidence>
<name>A0A511KJ08_RHOTO</name>
<dbReference type="GO" id="GO:0003677">
    <property type="term" value="F:DNA binding"/>
    <property type="evidence" value="ECO:0007669"/>
    <property type="project" value="TreeGrafter"/>
</dbReference>
<evidence type="ECO:0000256" key="6">
    <source>
        <dbReference type="ARBA" id="ARBA00075089"/>
    </source>
</evidence>
<dbReference type="CDD" id="cd07981">
    <property type="entry name" value="HFD_TAF12"/>
    <property type="match status" value="1"/>
</dbReference>
<feature type="compositionally biased region" description="Low complexity" evidence="8">
    <location>
        <begin position="169"/>
        <end position="215"/>
    </location>
</feature>
<dbReference type="SUPFAM" id="SSF47113">
    <property type="entry name" value="Histone-fold"/>
    <property type="match status" value="1"/>
</dbReference>
<keyword evidence="10" id="KW-0648">Protein biosynthesis</keyword>
<dbReference type="GO" id="GO:0003743">
    <property type="term" value="F:translation initiation factor activity"/>
    <property type="evidence" value="ECO:0007669"/>
    <property type="project" value="UniProtKB-KW"/>
</dbReference>
<proteinExistence type="inferred from homology"/>
<feature type="compositionally biased region" description="Polar residues" evidence="8">
    <location>
        <begin position="358"/>
        <end position="367"/>
    </location>
</feature>
<dbReference type="Pfam" id="PF03847">
    <property type="entry name" value="TFIID_20kDa"/>
    <property type="match status" value="1"/>
</dbReference>
<comment type="similarity">
    <text evidence="2">Belongs to the TAF12 family.</text>
</comment>
<feature type="region of interest" description="Disordered" evidence="8">
    <location>
        <begin position="1"/>
        <end position="25"/>
    </location>
</feature>
<feature type="region of interest" description="Disordered" evidence="8">
    <location>
        <begin position="488"/>
        <end position="559"/>
    </location>
</feature>
<feature type="compositionally biased region" description="Basic and acidic residues" evidence="8">
    <location>
        <begin position="543"/>
        <end position="553"/>
    </location>
</feature>
<feature type="region of interest" description="Disordered" evidence="8">
    <location>
        <begin position="319"/>
        <end position="381"/>
    </location>
</feature>
<dbReference type="InterPro" id="IPR037794">
    <property type="entry name" value="TAF12"/>
</dbReference>
<dbReference type="InterPro" id="IPR003228">
    <property type="entry name" value="TFIID_TAF12_dom"/>
</dbReference>
<feature type="region of interest" description="Disordered" evidence="8">
    <location>
        <begin position="291"/>
        <end position="310"/>
    </location>
</feature>
<dbReference type="GO" id="GO:0046982">
    <property type="term" value="F:protein heterodimerization activity"/>
    <property type="evidence" value="ECO:0007669"/>
    <property type="project" value="InterPro"/>
</dbReference>
<dbReference type="Proteomes" id="UP000321518">
    <property type="component" value="Unassembled WGS sequence"/>
</dbReference>
<sequence>MPPRAQQRPPQSLTPQPGSGSPIAQLNPTQLAALQEHIRNTRNQTGQEVTPAMITEWMMRNGIQAGQGGGGQQGQGLPQQQQQGQQQGQVPQQVQGNLDAILNHLYPPTLSGNPPAALAHLQSVLFPPSQVNKQSPFLQQVMLLAQNGRLSPEQMAMLKQAVTLKNGSQAQQQQQQHYQQQGHPQAQQQMQAAQMAQQQQQQQQQQVRQVPQQGQQPGGAPGVPNEQNATQAVQQLRNRVHHIEALLARPDVNDEQRAKMQLELDNARTNLTRVVKMLLAAQAQQQAAQGGGAGAANPAATGGAPGGAPVNIANLQEAQRQAMAQKAREIQAAQQANGGFRTASPAQFPGQAGIGTQGIRQSPSMAGQSLPVVPGGASPQAKAASLQNQAAIAAAQAQQQAAAAAAASGKKLTKKQQADIHALSQQQAAQQAQAQSQALAQAQSMVQAQAVANQQRQAQGGSAPGSAAAGSSFALVGSSGMAITSSLSMQAPTPETFPAPRPTLSGGMANNPSISTPAITRPPTAGSDAFGGASGAGKIEALPNKDLRPDDSQGRTVSKRKIRELVESIDPEERLSDEVEDLLLEICDEFIDSVTRFGCQLARHRKSDRLEVKDLALHLERSYNIRVPGFMPEETHVRPSVLSLVLANERRDKLRLLDRNGYRIGNCAYFVLNREPSPFVDSGPSKGLAPYHSALSDDDINPIFDRLVSLFRCGVCSASLYLPRHREPPR</sequence>
<dbReference type="Gene3D" id="1.10.20.10">
    <property type="entry name" value="Histone, subunit A"/>
    <property type="match status" value="1"/>
</dbReference>
<dbReference type="PANTHER" id="PTHR12264:SF21">
    <property type="entry name" value="TRANSCRIPTION INITIATION FACTOR TFIID SUBUNIT 12"/>
    <property type="match status" value="1"/>
</dbReference>
<comment type="subcellular location">
    <subcellularLocation>
        <location evidence="1">Nucleus</location>
    </subcellularLocation>
</comment>
<feature type="compositionally biased region" description="Gly residues" evidence="8">
    <location>
        <begin position="65"/>
        <end position="74"/>
    </location>
</feature>
<evidence type="ECO:0000256" key="5">
    <source>
        <dbReference type="ARBA" id="ARBA00023242"/>
    </source>
</evidence>
<keyword evidence="4" id="KW-0804">Transcription</keyword>
<dbReference type="InterPro" id="IPR009072">
    <property type="entry name" value="Histone-fold"/>
</dbReference>
<evidence type="ECO:0000256" key="3">
    <source>
        <dbReference type="ARBA" id="ARBA00023015"/>
    </source>
</evidence>
<dbReference type="AlphaFoldDB" id="A0A511KJ08"/>
<feature type="domain" description="Transcription initiation factor TFIID subunit 12" evidence="9">
    <location>
        <begin position="558"/>
        <end position="625"/>
    </location>
</feature>
<evidence type="ECO:0000256" key="7">
    <source>
        <dbReference type="ARBA" id="ARBA00093657"/>
    </source>
</evidence>
<accession>A0A511KJ08</accession>
<feature type="region of interest" description="Disordered" evidence="8">
    <location>
        <begin position="168"/>
        <end position="226"/>
    </location>
</feature>
<keyword evidence="5" id="KW-0539">Nucleus</keyword>
<reference evidence="10 11" key="1">
    <citation type="submission" date="2019-07" db="EMBL/GenBank/DDBJ databases">
        <title>Rhodotorula toruloides NBRC10032 genome sequencing.</title>
        <authorList>
            <person name="Shida Y."/>
            <person name="Takaku H."/>
            <person name="Ogasawara W."/>
            <person name="Mori K."/>
        </authorList>
    </citation>
    <scope>NUCLEOTIDE SEQUENCE [LARGE SCALE GENOMIC DNA]</scope>
    <source>
        <strain evidence="10 11">NBRC10032</strain>
    </source>
</reference>
<gene>
    <name evidence="10" type="ORF">Rt10032_c10g4356</name>
</gene>